<evidence type="ECO:0000256" key="2">
    <source>
        <dbReference type="SAM" id="SignalP"/>
    </source>
</evidence>
<reference evidence="4" key="2">
    <citation type="journal article" date="2015" name="Genome Biol.">
        <title>Comparative genomics of Steinernema reveals deeply conserved gene regulatory networks.</title>
        <authorList>
            <person name="Dillman A.R."/>
            <person name="Macchietto M."/>
            <person name="Porter C.F."/>
            <person name="Rogers A."/>
            <person name="Williams B."/>
            <person name="Antoshechkin I."/>
            <person name="Lee M.M."/>
            <person name="Goodwin Z."/>
            <person name="Lu X."/>
            <person name="Lewis E.E."/>
            <person name="Goodrich-Blair H."/>
            <person name="Stock S.P."/>
            <person name="Adams B.J."/>
            <person name="Sternberg P.W."/>
            <person name="Mortazavi A."/>
        </authorList>
    </citation>
    <scope>NUCLEOTIDE SEQUENCE [LARGE SCALE GENOMIC DNA]</scope>
    <source>
        <strain evidence="4">ALL</strain>
    </source>
</reference>
<proteinExistence type="predicted"/>
<feature type="chain" id="PRO_5020599116" description="Glycoside hydrolase family 19 catalytic domain-containing protein" evidence="2">
    <location>
        <begin position="18"/>
        <end position="911"/>
    </location>
</feature>
<dbReference type="OrthoDB" id="5985073at2759"/>
<dbReference type="CDD" id="cd00325">
    <property type="entry name" value="chitinase_GH19"/>
    <property type="match status" value="2"/>
</dbReference>
<dbReference type="Gene3D" id="1.10.530.10">
    <property type="match status" value="2"/>
</dbReference>
<evidence type="ECO:0000259" key="3">
    <source>
        <dbReference type="Pfam" id="PF00182"/>
    </source>
</evidence>
<gene>
    <name evidence="4" type="ORF">L596_015314</name>
</gene>
<dbReference type="STRING" id="34508.A0A4U5NEL2"/>
<dbReference type="GO" id="GO:0016998">
    <property type="term" value="P:cell wall macromolecule catabolic process"/>
    <property type="evidence" value="ECO:0007669"/>
    <property type="project" value="InterPro"/>
</dbReference>
<feature type="domain" description="Glycoside hydrolase family 19 catalytic" evidence="3">
    <location>
        <begin position="202"/>
        <end position="347"/>
    </location>
</feature>
<feature type="compositionally biased region" description="Pro residues" evidence="1">
    <location>
        <begin position="456"/>
        <end position="469"/>
    </location>
</feature>
<feature type="compositionally biased region" description="Low complexity" evidence="1">
    <location>
        <begin position="442"/>
        <end position="455"/>
    </location>
</feature>
<name>A0A4U5NEL2_STECR</name>
<dbReference type="InterPro" id="IPR000726">
    <property type="entry name" value="Glyco_hydro_19_cat"/>
</dbReference>
<dbReference type="Gene3D" id="3.30.20.10">
    <property type="entry name" value="Endochitinase, domain 2"/>
    <property type="match status" value="2"/>
</dbReference>
<reference evidence="4" key="1">
    <citation type="submission" date="2013-11" db="EMBL/GenBank/DDBJ databases">
        <authorList>
            <person name="Sternberg P."/>
            <person name="Dillman A."/>
            <person name="Macchietto M."/>
        </authorList>
    </citation>
    <scope>NUCLEOTIDE SEQUENCE</scope>
    <source>
        <strain evidence="4">ALL</strain>
    </source>
</reference>
<evidence type="ECO:0000313" key="4">
    <source>
        <dbReference type="EMBL" id="TKR81447.1"/>
    </source>
</evidence>
<dbReference type="GO" id="GO:0004568">
    <property type="term" value="F:chitinase activity"/>
    <property type="evidence" value="ECO:0007669"/>
    <property type="project" value="InterPro"/>
</dbReference>
<dbReference type="EMBL" id="AZBU02000004">
    <property type="protein sequence ID" value="TKR81447.1"/>
    <property type="molecule type" value="Genomic_DNA"/>
</dbReference>
<feature type="region of interest" description="Disordered" evidence="1">
    <location>
        <begin position="27"/>
        <end position="51"/>
    </location>
</feature>
<sequence length="911" mass="101387">MKTTLFLLLGLLGHGLAANTGSAKDCPAPQKYGSGPPKNCKPPSDPQSRPESKIEKWFTKEMFQDLFPNSNIGWGPNPCYPYSYESFVIAARYFPEFGTSSPNKEYSAKENNRRDLAAFFAHAVQETGENNYGFYQSGSGMTTEQARNCFYRGGFFNWFEGGPTSGFLPSDHPGHQPSDGDKCKIGGIYCTEDATISYFYPCSKGRSGQYNTGCYFGRGAIQISYNYNYGAFQKWLETQGLYIDLLKNPNLVMTHMEPPLAVMASLWFYMTPQPPKPAMHDIVMGQWNAGPENEAAGYKGPIFGPTSLVINNECGGESPQEPGSGGENRRIRAFKWFCDYFGVPAGSGNLLSCKGMPVKFSATHYPLSYQPDWSSTWKDAPCNCAPATYGGLIPYFDPKNYPENWVTKNAYYQKECVKTLYDNPKMYNIQGSACLKYPPKNTTIKPTEKPTQPKKATPPQPTKAPPPKTKPTRATTAVPPRTSRPSVHGTGRAKDCPAPQKYGSGPPKNCKLPSDPQNRPKSEVESWFTKEMFEDLFPNSNIGWGPNPCYPYSYESFVIAARYFPDFGTSSPNKQYSEAENNRRDLAAFFAHAVQETGENNYGFYQSGSGMTTEQARNCFYRGGFFNWFEGGPTSGFLPSDHPGHQPSDGDKCKIGGIYCTEDATISYFYPCSKGRSDQYNTGCYFGRGAIQISYNYNYGAFQKWLETQGLYIDLLKNPNLVMTHMEPPLAVMASLWFYMTPQPPKPAMHDIVMGQWNAGPENEAAGYKGPIFGPTSLVINNECGGESPQEPGSGGENRRIRAFKWFCDYFGVPAGSGNLLSCKGMPVKFSAMHYPLSYQPDWSSTGKDAPCNCAPATYGGLIPYFDPKNYPENWVAKNEYYRKECVKTLYDNPKMHNIQGSACLKYPPPK</sequence>
<feature type="domain" description="Glycoside hydrolase family 19 catalytic" evidence="3">
    <location>
        <begin position="672"/>
        <end position="817"/>
    </location>
</feature>
<organism evidence="4">
    <name type="scientific">Steinernema carpocapsae</name>
    <name type="common">Entomopathogenic nematode</name>
    <dbReference type="NCBI Taxonomy" id="34508"/>
    <lineage>
        <taxon>Eukaryota</taxon>
        <taxon>Metazoa</taxon>
        <taxon>Ecdysozoa</taxon>
        <taxon>Nematoda</taxon>
        <taxon>Chromadorea</taxon>
        <taxon>Rhabditida</taxon>
        <taxon>Tylenchina</taxon>
        <taxon>Panagrolaimomorpha</taxon>
        <taxon>Strongyloidoidea</taxon>
        <taxon>Steinernematidae</taxon>
        <taxon>Steinernema</taxon>
    </lineage>
</organism>
<protein>
    <recommendedName>
        <fullName evidence="3">Glycoside hydrolase family 19 catalytic domain-containing protein</fullName>
    </recommendedName>
</protein>
<comment type="caution">
    <text evidence="4">The sequence shown here is derived from an EMBL/GenBank/DDBJ whole genome shotgun (WGS) entry which is preliminary data.</text>
</comment>
<dbReference type="AlphaFoldDB" id="A0A4U5NEL2"/>
<dbReference type="SUPFAM" id="SSF53955">
    <property type="entry name" value="Lysozyme-like"/>
    <property type="match status" value="2"/>
</dbReference>
<feature type="compositionally biased region" description="Low complexity" evidence="1">
    <location>
        <begin position="472"/>
        <end position="481"/>
    </location>
</feature>
<feature type="region of interest" description="Disordered" evidence="1">
    <location>
        <begin position="438"/>
        <end position="524"/>
    </location>
</feature>
<evidence type="ECO:0000256" key="1">
    <source>
        <dbReference type="SAM" id="MobiDB-lite"/>
    </source>
</evidence>
<reference evidence="4" key="3">
    <citation type="journal article" date="2019" name="G3 (Bethesda)">
        <title>Hybrid Assembly of the Genome of the Entomopathogenic Nematode Steinernema carpocapsae Identifies the X-Chromosome.</title>
        <authorList>
            <person name="Serra L."/>
            <person name="Macchietto M."/>
            <person name="Macias-Munoz A."/>
            <person name="McGill C.J."/>
            <person name="Rodriguez I.M."/>
            <person name="Rodriguez B."/>
            <person name="Murad R."/>
            <person name="Mortazavi A."/>
        </authorList>
    </citation>
    <scope>NUCLEOTIDE SEQUENCE</scope>
    <source>
        <strain evidence="4">ALL</strain>
    </source>
</reference>
<dbReference type="PANTHER" id="PTHR47836">
    <property type="entry name" value="PROTEIN CBG09520-RELATED"/>
    <property type="match status" value="1"/>
</dbReference>
<dbReference type="GO" id="GO:0006032">
    <property type="term" value="P:chitin catabolic process"/>
    <property type="evidence" value="ECO:0007669"/>
    <property type="project" value="InterPro"/>
</dbReference>
<dbReference type="Pfam" id="PF00182">
    <property type="entry name" value="Glyco_hydro_19"/>
    <property type="match status" value="2"/>
</dbReference>
<dbReference type="InterPro" id="IPR023346">
    <property type="entry name" value="Lysozyme-like_dom_sf"/>
</dbReference>
<accession>A0A4U5NEL2</accession>
<dbReference type="PANTHER" id="PTHR47836:SF2">
    <property type="entry name" value="GLYCOSIDE HYDROLASE FAMILY 19 CATALYTIC DOMAIN-CONTAINING PROTEIN"/>
    <property type="match status" value="1"/>
</dbReference>
<keyword evidence="2" id="KW-0732">Signal</keyword>
<feature type="signal peptide" evidence="2">
    <location>
        <begin position="1"/>
        <end position="17"/>
    </location>
</feature>